<proteinExistence type="predicted"/>
<gene>
    <name evidence="1" type="ORF">V6U78_12640</name>
</gene>
<keyword evidence="2" id="KW-1185">Reference proteome</keyword>
<dbReference type="EMBL" id="JBANFI010000024">
    <property type="protein sequence ID" value="MFK7161881.1"/>
    <property type="molecule type" value="Genomic_DNA"/>
</dbReference>
<evidence type="ECO:0000313" key="1">
    <source>
        <dbReference type="EMBL" id="MFK7161881.1"/>
    </source>
</evidence>
<dbReference type="Proteomes" id="UP001621714">
    <property type="component" value="Unassembled WGS sequence"/>
</dbReference>
<dbReference type="RefSeq" id="WP_405341557.1">
    <property type="nucleotide sequence ID" value="NZ_JBANFI010000024.1"/>
</dbReference>
<name>A0ABW8PZZ3_9GAMM</name>
<sequence length="343" mass="39114">MTEVRECFVISPIGEAESDTRKRSDQVLRHIIRPAVEQCGYKAVRADEIDKPGIITSQVIQHVVSDPLVIADLSETNPNVFYELAIRHAIKKPLVQIIQKGERIPFDVAGTRTIHFDHKDLDSVDEAKRGIVEQIKWLEENPNDIETPISLSLDLQMLRQSEDPEDRSLAEIVALINSMRSGIGKLEEKISHGSVTDVNIIGGLKEELEMLPMRVAKEIMGTNRMPRKNRIIDPYIIRELTSMLPKSSNGPISLLVVLSFYRDQFPWLYEIGMEAYRRATAGDWNGARQVIKDLQMMAEMSLRGPMMEELFGNKKEAYMLMEELPFLLERVADEAMMRTKNKP</sequence>
<accession>A0ABW8PZZ3</accession>
<evidence type="ECO:0000313" key="2">
    <source>
        <dbReference type="Proteomes" id="UP001621714"/>
    </source>
</evidence>
<organism evidence="1 2">
    <name type="scientific">Marinospirillum alkalitolerans</name>
    <dbReference type="NCBI Taxonomy" id="3123374"/>
    <lineage>
        <taxon>Bacteria</taxon>
        <taxon>Pseudomonadati</taxon>
        <taxon>Pseudomonadota</taxon>
        <taxon>Gammaproteobacteria</taxon>
        <taxon>Oceanospirillales</taxon>
        <taxon>Oceanospirillaceae</taxon>
        <taxon>Marinospirillum</taxon>
    </lineage>
</organism>
<comment type="caution">
    <text evidence="1">The sequence shown here is derived from an EMBL/GenBank/DDBJ whole genome shotgun (WGS) entry which is preliminary data.</text>
</comment>
<protein>
    <submittedName>
        <fullName evidence="1">Uncharacterized protein</fullName>
    </submittedName>
</protein>
<reference evidence="1 2" key="1">
    <citation type="submission" date="2024-02" db="EMBL/GenBank/DDBJ databases">
        <title>Marinospirillum sp. MEB 164 isolated from Lonar lake sediment.</title>
        <authorList>
            <person name="Joshi A."/>
            <person name="Thite S."/>
        </authorList>
    </citation>
    <scope>NUCLEOTIDE SEQUENCE [LARGE SCALE GENOMIC DNA]</scope>
    <source>
        <strain evidence="1 2">MEB164</strain>
    </source>
</reference>